<name>A0A2N1JCX7_9BASI</name>
<keyword evidence="1" id="KW-0679">Respiratory chain</keyword>
<evidence type="ECO:0000256" key="3">
    <source>
        <dbReference type="SAM" id="MobiDB-lite"/>
    </source>
</evidence>
<feature type="region of interest" description="Disordered" evidence="3">
    <location>
        <begin position="155"/>
        <end position="194"/>
    </location>
</feature>
<dbReference type="CDD" id="cd00202">
    <property type="entry name" value="ZnF_GATA"/>
    <property type="match status" value="1"/>
</dbReference>
<dbReference type="PROSITE" id="PS50114">
    <property type="entry name" value="GATA_ZN_FINGER_2"/>
    <property type="match status" value="1"/>
</dbReference>
<dbReference type="PRINTS" id="PR00604">
    <property type="entry name" value="CYTCHRMECIAB"/>
</dbReference>
<dbReference type="Pfam" id="PF00320">
    <property type="entry name" value="GATA"/>
    <property type="match status" value="1"/>
</dbReference>
<dbReference type="GO" id="GO:0006355">
    <property type="term" value="P:regulation of DNA-templated transcription"/>
    <property type="evidence" value="ECO:0007669"/>
    <property type="project" value="InterPro"/>
</dbReference>
<dbReference type="PANTHER" id="PTHR11961">
    <property type="entry name" value="CYTOCHROME C"/>
    <property type="match status" value="1"/>
</dbReference>
<dbReference type="SMART" id="SM00401">
    <property type="entry name" value="ZnF_GATA"/>
    <property type="match status" value="1"/>
</dbReference>
<feature type="compositionally biased region" description="Basic and acidic residues" evidence="3">
    <location>
        <begin position="155"/>
        <end position="173"/>
    </location>
</feature>
<dbReference type="InterPro" id="IPR013088">
    <property type="entry name" value="Znf_NHR/GATA"/>
</dbReference>
<dbReference type="SUPFAM" id="SSF57716">
    <property type="entry name" value="Glucocorticoid receptor-like (DNA-binding domain)"/>
    <property type="match status" value="1"/>
</dbReference>
<dbReference type="InterPro" id="IPR002327">
    <property type="entry name" value="Cyt_c_1A/1B"/>
</dbReference>
<keyword evidence="6" id="KW-1185">Reference proteome</keyword>
<dbReference type="AlphaFoldDB" id="A0A2N1JCX7"/>
<keyword evidence="1" id="KW-0249">Electron transport</keyword>
<dbReference type="Gene3D" id="1.10.760.10">
    <property type="entry name" value="Cytochrome c-like domain"/>
    <property type="match status" value="1"/>
</dbReference>
<feature type="domain" description="GATA-type" evidence="4">
    <location>
        <begin position="232"/>
        <end position="267"/>
    </location>
</feature>
<dbReference type="GO" id="GO:0020037">
    <property type="term" value="F:heme binding"/>
    <property type="evidence" value="ECO:0007669"/>
    <property type="project" value="InterPro"/>
</dbReference>
<dbReference type="Proteomes" id="UP000232875">
    <property type="component" value="Unassembled WGS sequence"/>
</dbReference>
<dbReference type="EMBL" id="KZ454989">
    <property type="protein sequence ID" value="PKI84393.1"/>
    <property type="molecule type" value="Genomic_DNA"/>
</dbReference>
<keyword evidence="1" id="KW-0813">Transport</keyword>
<dbReference type="STRING" id="2020962.A0A2N1JCX7"/>
<dbReference type="InterPro" id="IPR036909">
    <property type="entry name" value="Cyt_c-like_dom_sf"/>
</dbReference>
<dbReference type="SUPFAM" id="SSF46626">
    <property type="entry name" value="Cytochrome c"/>
    <property type="match status" value="1"/>
</dbReference>
<keyword evidence="2" id="KW-0863">Zinc-finger</keyword>
<sequence length="303" mass="33341">MGFTPGDAKKGASLFKTRFGPPLHGIMGRKSGSVEGYSYSAANVNKGVVWDEEILFEYLENPKKYIPGPFPFGFGIHAATLALCNFCNEHLDSQAVPRVEQLYAFTGTAQDINQELRSLIAIQEGRPARDFPEAAPYYPWVAGGAAQPYWVPGRDERDMKGMRTDDVHEDKQASVHGRRRSPSQKAESMNARSLRHTSNVDELGYVPRADADLAGTSGIRAEHMYLHQTPYVASGSRAVSETGPDTPEWRRGPDGARTLCNACGLHFAKLVRRRTMEYSNSPPGTMIPPVTLDELRVSSNIAA</sequence>
<keyword evidence="2" id="KW-0479">Metal-binding</keyword>
<dbReference type="GO" id="GO:0043565">
    <property type="term" value="F:sequence-specific DNA binding"/>
    <property type="evidence" value="ECO:0007669"/>
    <property type="project" value="InterPro"/>
</dbReference>
<evidence type="ECO:0000259" key="4">
    <source>
        <dbReference type="PROSITE" id="PS50114"/>
    </source>
</evidence>
<evidence type="ECO:0000313" key="6">
    <source>
        <dbReference type="Proteomes" id="UP000232875"/>
    </source>
</evidence>
<accession>A0A2N1JCX7</accession>
<keyword evidence="2" id="KW-0862">Zinc</keyword>
<dbReference type="GO" id="GO:0009055">
    <property type="term" value="F:electron transfer activity"/>
    <property type="evidence" value="ECO:0007669"/>
    <property type="project" value="InterPro"/>
</dbReference>
<reference evidence="5 6" key="1">
    <citation type="submission" date="2017-10" db="EMBL/GenBank/DDBJ databases">
        <title>A novel species of cold-tolerant Malassezia isolated from bats.</title>
        <authorList>
            <person name="Lorch J.M."/>
            <person name="Palmer J.M."/>
            <person name="Vanderwolf K.J."/>
            <person name="Schmidt K.Z."/>
            <person name="Verant M.L."/>
            <person name="Weller T.J."/>
            <person name="Blehert D.S."/>
        </authorList>
    </citation>
    <scope>NUCLEOTIDE SEQUENCE [LARGE SCALE GENOMIC DNA]</scope>
    <source>
        <strain evidence="5 6">NWHC:44797-103</strain>
    </source>
</reference>
<protein>
    <recommendedName>
        <fullName evidence="4">GATA-type domain-containing protein</fullName>
    </recommendedName>
</protein>
<dbReference type="OrthoDB" id="449280at2759"/>
<proteinExistence type="predicted"/>
<dbReference type="InterPro" id="IPR000679">
    <property type="entry name" value="Znf_GATA"/>
</dbReference>
<evidence type="ECO:0000256" key="1">
    <source>
        <dbReference type="ARBA" id="ARBA00022660"/>
    </source>
</evidence>
<dbReference type="GO" id="GO:0008270">
    <property type="term" value="F:zinc ion binding"/>
    <property type="evidence" value="ECO:0007669"/>
    <property type="project" value="UniProtKB-KW"/>
</dbReference>
<dbReference type="Gene3D" id="3.30.50.10">
    <property type="entry name" value="Erythroid Transcription Factor GATA-1, subunit A"/>
    <property type="match status" value="1"/>
</dbReference>
<gene>
    <name evidence="5" type="ORF">MVES_001783</name>
</gene>
<organism evidence="5 6">
    <name type="scientific">Malassezia vespertilionis</name>
    <dbReference type="NCBI Taxonomy" id="2020962"/>
    <lineage>
        <taxon>Eukaryota</taxon>
        <taxon>Fungi</taxon>
        <taxon>Dikarya</taxon>
        <taxon>Basidiomycota</taxon>
        <taxon>Ustilaginomycotina</taxon>
        <taxon>Malasseziomycetes</taxon>
        <taxon>Malasseziales</taxon>
        <taxon>Malasseziaceae</taxon>
        <taxon>Malassezia</taxon>
    </lineage>
</organism>
<evidence type="ECO:0000313" key="5">
    <source>
        <dbReference type="EMBL" id="PKI84393.1"/>
    </source>
</evidence>
<evidence type="ECO:0000256" key="2">
    <source>
        <dbReference type="PROSITE-ProRule" id="PRU00094"/>
    </source>
</evidence>